<dbReference type="Proteomes" id="UP001196980">
    <property type="component" value="Unassembled WGS sequence"/>
</dbReference>
<dbReference type="EMBL" id="JABXWD010000241">
    <property type="protein sequence ID" value="MBV6342354.1"/>
    <property type="molecule type" value="Genomic_DNA"/>
</dbReference>
<name>A0ABS6S1R6_9BACT</name>
<proteinExistence type="predicted"/>
<evidence type="ECO:0000313" key="2">
    <source>
        <dbReference type="Proteomes" id="UP001196980"/>
    </source>
</evidence>
<evidence type="ECO:0008006" key="3">
    <source>
        <dbReference type="Google" id="ProtNLM"/>
    </source>
</evidence>
<protein>
    <recommendedName>
        <fullName evidence="3">Transporter</fullName>
    </recommendedName>
</protein>
<comment type="caution">
    <text evidence="1">The sequence shown here is derived from an EMBL/GenBank/DDBJ whole genome shotgun (WGS) entry which is preliminary data.</text>
</comment>
<reference evidence="1 2" key="1">
    <citation type="journal article" date="2020" name="J Geophys Res Biogeosci">
        <title>Magnetotaxis as an Adaptation to Enable Bacterial Shuttling of Microbial Sulfur and Sulfur Cycling Across Aquatic Oxic#Anoxic Interfaces.</title>
        <authorList>
            <person name="Li J."/>
            <person name="Liu P."/>
            <person name="Wang J."/>
            <person name="Roberts A.P."/>
            <person name="Pan Y."/>
        </authorList>
    </citation>
    <scope>NUCLEOTIDE SEQUENCE [LARGE SCALE GENOMIC DNA]</scope>
    <source>
        <strain evidence="1 2">MYR-1_YQ</strain>
    </source>
</reference>
<sequence length="259" mass="29205">MLFFLLTLVMVGLLVGDYAYAFDAAGLRPTQPNAVFSTFSTATNPPGIFANEMCLEYAVDPTFYRITSSVTYGIDSWSELLATVPFRIQSEEYGFEDVSVGLKHRFKDEGDILPSMALLMSVSPPSGLNDITTRGRYGGGLITSKKIGPFMVHANAFYFSPFGKSLKGEWNVLLGTDMPAANNVNFLTEVYIKKSHFANNIDFVEGRLGYRYKPLKYLYTTLGTGYEFKSRQPNIRVFLSFTFVYPYKEPQIKKIYEEE</sequence>
<dbReference type="RefSeq" id="WP_218252973.1">
    <property type="nucleotide sequence ID" value="NZ_JABXWD010000241.1"/>
</dbReference>
<accession>A0ABS6S1R6</accession>
<gene>
    <name evidence="1" type="ORF">HWQ67_12235</name>
</gene>
<evidence type="ECO:0000313" key="1">
    <source>
        <dbReference type="EMBL" id="MBV6342354.1"/>
    </source>
</evidence>
<organism evidence="1 2">
    <name type="scientific">Candidatus Magnetobacterium casense</name>
    <dbReference type="NCBI Taxonomy" id="1455061"/>
    <lineage>
        <taxon>Bacteria</taxon>
        <taxon>Pseudomonadati</taxon>
        <taxon>Nitrospirota</taxon>
        <taxon>Thermodesulfovibrionia</taxon>
        <taxon>Thermodesulfovibrionales</taxon>
        <taxon>Candidatus Magnetobacteriaceae</taxon>
        <taxon>Candidatus Magnetobacterium</taxon>
    </lineage>
</organism>
<keyword evidence="2" id="KW-1185">Reference proteome</keyword>